<organism evidence="2 3">
    <name type="scientific">Salinicoccus hispanicus</name>
    <dbReference type="NCBI Taxonomy" id="157225"/>
    <lineage>
        <taxon>Bacteria</taxon>
        <taxon>Bacillati</taxon>
        <taxon>Bacillota</taxon>
        <taxon>Bacilli</taxon>
        <taxon>Bacillales</taxon>
        <taxon>Staphylococcaceae</taxon>
        <taxon>Salinicoccus</taxon>
    </lineage>
</organism>
<keyword evidence="2" id="KW-0695">RNA-directed DNA polymerase</keyword>
<dbReference type="InterPro" id="IPR002156">
    <property type="entry name" value="RNaseH_domain"/>
</dbReference>
<reference evidence="2 3" key="1">
    <citation type="submission" date="2019-12" db="EMBL/GenBank/DDBJ databases">
        <title>Salinicoccus cyprini sp. nov., isolated from gastro-intestinal tract of mirror carp, Cyprinus carpio var. specularis, collected from Gobind Sagar Reservoir, Himachal Pradesh, India.</title>
        <authorList>
            <person name="Talwar C."/>
            <person name="Singh A.K."/>
            <person name="Lal R."/>
            <person name="Negi R.K."/>
        </authorList>
    </citation>
    <scope>NUCLEOTIDE SEQUENCE [LARGE SCALE GENOMIC DNA]</scope>
    <source>
        <strain evidence="2 3">J-82</strain>
    </source>
</reference>
<dbReference type="InterPro" id="IPR012337">
    <property type="entry name" value="RNaseH-like_sf"/>
</dbReference>
<evidence type="ECO:0000313" key="3">
    <source>
        <dbReference type="Proteomes" id="UP000436284"/>
    </source>
</evidence>
<dbReference type="EMBL" id="WUUK01000001">
    <property type="protein sequence ID" value="MXQ50306.1"/>
    <property type="molecule type" value="Genomic_DNA"/>
</dbReference>
<dbReference type="AlphaFoldDB" id="A0A6N8U039"/>
<evidence type="ECO:0000313" key="2">
    <source>
        <dbReference type="EMBL" id="MXQ50306.1"/>
    </source>
</evidence>
<keyword evidence="3" id="KW-1185">Reference proteome</keyword>
<dbReference type="SUPFAM" id="SSF53098">
    <property type="entry name" value="Ribonuclease H-like"/>
    <property type="match status" value="1"/>
</dbReference>
<dbReference type="OrthoDB" id="7845843at2"/>
<dbReference type="RefSeq" id="WP_160652583.1">
    <property type="nucleotide sequence ID" value="NZ_JBHRWU010000001.1"/>
</dbReference>
<dbReference type="GO" id="GO:0003676">
    <property type="term" value="F:nucleic acid binding"/>
    <property type="evidence" value="ECO:0007669"/>
    <property type="project" value="InterPro"/>
</dbReference>
<dbReference type="Pfam" id="PF13456">
    <property type="entry name" value="RVT_3"/>
    <property type="match status" value="1"/>
</dbReference>
<dbReference type="InterPro" id="IPR036397">
    <property type="entry name" value="RNaseH_sf"/>
</dbReference>
<protein>
    <submittedName>
        <fullName evidence="2">Reverse transcriptase-like protein</fullName>
    </submittedName>
</protein>
<accession>A0A6N8U039</accession>
<dbReference type="GO" id="GO:0003964">
    <property type="term" value="F:RNA-directed DNA polymerase activity"/>
    <property type="evidence" value="ECO:0007669"/>
    <property type="project" value="UniProtKB-KW"/>
</dbReference>
<sequence length="134" mass="15471">MTLVYIDAAASTQPKMAAGAVVFKDEAMDLEFTKFLGEMDNHEAEWATLDFAVEKAIEHSITSLIVYTDSKIIADSFDKNHVKHPVFRKYFNSISANLGRFDLFLISWTPREKNRRADERARELLYRHKKGRSQ</sequence>
<dbReference type="Gene3D" id="3.30.420.10">
    <property type="entry name" value="Ribonuclease H-like superfamily/Ribonuclease H"/>
    <property type="match status" value="1"/>
</dbReference>
<evidence type="ECO:0000259" key="1">
    <source>
        <dbReference type="Pfam" id="PF13456"/>
    </source>
</evidence>
<keyword evidence="2" id="KW-0548">Nucleotidyltransferase</keyword>
<dbReference type="GO" id="GO:0004523">
    <property type="term" value="F:RNA-DNA hybrid ribonuclease activity"/>
    <property type="evidence" value="ECO:0007669"/>
    <property type="project" value="InterPro"/>
</dbReference>
<keyword evidence="2" id="KW-0808">Transferase</keyword>
<dbReference type="CDD" id="cd09279">
    <property type="entry name" value="RNase_HI_like"/>
    <property type="match status" value="1"/>
</dbReference>
<comment type="caution">
    <text evidence="2">The sequence shown here is derived from an EMBL/GenBank/DDBJ whole genome shotgun (WGS) entry which is preliminary data.</text>
</comment>
<dbReference type="Proteomes" id="UP000436284">
    <property type="component" value="Unassembled WGS sequence"/>
</dbReference>
<proteinExistence type="predicted"/>
<gene>
    <name evidence="2" type="ORF">GQ671_03175</name>
</gene>
<name>A0A6N8U039_9STAP</name>
<feature type="domain" description="RNase H type-1" evidence="1">
    <location>
        <begin position="11"/>
        <end position="122"/>
    </location>
</feature>